<evidence type="ECO:0000256" key="1">
    <source>
        <dbReference type="ARBA" id="ARBA00004167"/>
    </source>
</evidence>
<feature type="domain" description="LcnD-like C-terminal" evidence="11">
    <location>
        <begin position="352"/>
        <end position="440"/>
    </location>
</feature>
<keyword evidence="4 8" id="KW-0812">Transmembrane</keyword>
<evidence type="ECO:0000259" key="9">
    <source>
        <dbReference type="Pfam" id="PF25887"/>
    </source>
</evidence>
<dbReference type="InterPro" id="IPR058786">
    <property type="entry name" value="BSH_LcnD"/>
</dbReference>
<protein>
    <submittedName>
        <fullName evidence="12">Competence-stimulating peptide ABC transporter permease protein ComB</fullName>
    </submittedName>
</protein>
<evidence type="ECO:0000256" key="8">
    <source>
        <dbReference type="SAM" id="Phobius"/>
    </source>
</evidence>
<evidence type="ECO:0000256" key="5">
    <source>
        <dbReference type="ARBA" id="ARBA00022989"/>
    </source>
</evidence>
<sequence length="454" mass="51340">MQDKLLESAEFYHRRYRNFSTLIIFPVLIFVIAAIFFTGFATKETAIKSRGEIRPTEVISKIYSTNSTRILTNKLEQNHIVEEGEILLTYQGNEADIEMKHLKEQISEAQNQLKENEKFIGAVKSRGSADFGKKSYGYNQKLEDYQSQITQLEQAAVIDENQRQKQNDHISEMQSAVENEINEVVVKKAEYEELKRAIKQAMPLSEQHSLYSTYAVYENQLEEAGRADAVMEQIVLEIDTQVEQIETELSSLKIQQSNTESMSNVDNSISLKAEKDALSAQYLLQAEQDHNQLITTISELESAISLQESQLANQSIVASDSGILHLNNEVKGSQVIPQGTLIGEIYPNLSENNKVHVEMYLFSQDVSSVQLGDTMRLQLPKDGLVNGIELNGKIIIIDHAASRTEQGNVYKVTAEVELDDNDQEVLRYGLEGEVSMVTGETTYFNYYIDKLLNN</sequence>
<dbReference type="InterPro" id="IPR058794">
    <property type="entry name" value="HB_LcnD"/>
</dbReference>
<feature type="domain" description="LcnD-like barrel-sandwich hybrid" evidence="10">
    <location>
        <begin position="58"/>
        <end position="347"/>
    </location>
</feature>
<dbReference type="Pfam" id="PF25887">
    <property type="entry name" value="HB_LcnD"/>
    <property type="match status" value="1"/>
</dbReference>
<feature type="domain" description="LcnD-like long helical bundle" evidence="9">
    <location>
        <begin position="99"/>
        <end position="308"/>
    </location>
</feature>
<keyword evidence="3" id="KW-0813">Transport</keyword>
<keyword evidence="6 8" id="KW-0472">Membrane</keyword>
<dbReference type="InterPro" id="IPR058795">
    <property type="entry name" value="LcnD_C"/>
</dbReference>
<evidence type="ECO:0000256" key="7">
    <source>
        <dbReference type="SAM" id="Coils"/>
    </source>
</evidence>
<dbReference type="EMBL" id="FUKW01000110">
    <property type="protein sequence ID" value="SJN39166.1"/>
    <property type="molecule type" value="Genomic_DNA"/>
</dbReference>
<dbReference type="Pfam" id="PF25940">
    <property type="entry name" value="LcnD_C"/>
    <property type="match status" value="1"/>
</dbReference>
<dbReference type="InterPro" id="IPR005696">
    <property type="entry name" value="MesE/LcnD"/>
</dbReference>
<evidence type="ECO:0000256" key="6">
    <source>
        <dbReference type="ARBA" id="ARBA00023136"/>
    </source>
</evidence>
<accession>A0A1R4K4K0</accession>
<dbReference type="PANTHER" id="PTHR30386">
    <property type="entry name" value="MEMBRANE FUSION SUBUNIT OF EMRAB-TOLC MULTIDRUG EFFLUX PUMP"/>
    <property type="match status" value="1"/>
</dbReference>
<name>A0A1R4K4K0_9LACT</name>
<dbReference type="NCBIfam" id="TIGR01000">
    <property type="entry name" value="bacteriocin_acc"/>
    <property type="match status" value="1"/>
</dbReference>
<proteinExistence type="inferred from homology"/>
<dbReference type="RefSeq" id="WP_087059122.1">
    <property type="nucleotide sequence ID" value="NZ_FUKW01000110.1"/>
</dbReference>
<dbReference type="InterPro" id="IPR050739">
    <property type="entry name" value="MFP"/>
</dbReference>
<dbReference type="AlphaFoldDB" id="A0A1R4K4K0"/>
<organism evidence="12 13">
    <name type="scientific">Marinilactibacillus psychrotolerans 42ea</name>
    <dbReference type="NCBI Taxonomy" id="1255609"/>
    <lineage>
        <taxon>Bacteria</taxon>
        <taxon>Bacillati</taxon>
        <taxon>Bacillota</taxon>
        <taxon>Bacilli</taxon>
        <taxon>Lactobacillales</taxon>
        <taxon>Carnobacteriaceae</taxon>
        <taxon>Marinilactibacillus</taxon>
    </lineage>
</organism>
<dbReference type="Proteomes" id="UP000195611">
    <property type="component" value="Unassembled WGS sequence"/>
</dbReference>
<evidence type="ECO:0000256" key="2">
    <source>
        <dbReference type="ARBA" id="ARBA00009477"/>
    </source>
</evidence>
<feature type="coiled-coil region" evidence="7">
    <location>
        <begin position="92"/>
        <end position="197"/>
    </location>
</feature>
<evidence type="ECO:0000256" key="4">
    <source>
        <dbReference type="ARBA" id="ARBA00022692"/>
    </source>
</evidence>
<evidence type="ECO:0000256" key="3">
    <source>
        <dbReference type="ARBA" id="ARBA00022448"/>
    </source>
</evidence>
<comment type="subcellular location">
    <subcellularLocation>
        <location evidence="1">Membrane</location>
        <topology evidence="1">Single-pass membrane protein</topology>
    </subcellularLocation>
</comment>
<evidence type="ECO:0000313" key="13">
    <source>
        <dbReference type="Proteomes" id="UP000195611"/>
    </source>
</evidence>
<feature type="transmembrane region" description="Helical" evidence="8">
    <location>
        <begin position="21"/>
        <end position="41"/>
    </location>
</feature>
<evidence type="ECO:0000259" key="11">
    <source>
        <dbReference type="Pfam" id="PF25940"/>
    </source>
</evidence>
<dbReference type="PANTHER" id="PTHR30386:SF26">
    <property type="entry name" value="TRANSPORT PROTEIN COMB"/>
    <property type="match status" value="1"/>
</dbReference>
<comment type="similarity">
    <text evidence="2">Belongs to the membrane fusion protein (MFP) (TC 8.A.1) family.</text>
</comment>
<keyword evidence="7" id="KW-0175">Coiled coil</keyword>
<dbReference type="Gene3D" id="2.40.30.170">
    <property type="match status" value="1"/>
</dbReference>
<reference evidence="12 13" key="1">
    <citation type="submission" date="2017-02" db="EMBL/GenBank/DDBJ databases">
        <authorList>
            <person name="Peterson S.W."/>
        </authorList>
    </citation>
    <scope>NUCLEOTIDE SEQUENCE [LARGE SCALE GENOMIC DNA]</scope>
    <source>
        <strain evidence="12 13">42ea</strain>
    </source>
</reference>
<gene>
    <name evidence="12" type="ORF">FM115_08120</name>
</gene>
<keyword evidence="5 8" id="KW-1133">Transmembrane helix</keyword>
<evidence type="ECO:0000259" key="10">
    <source>
        <dbReference type="Pfam" id="PF25935"/>
    </source>
</evidence>
<dbReference type="Pfam" id="PF25935">
    <property type="entry name" value="BSH_LcnD"/>
    <property type="match status" value="1"/>
</dbReference>
<evidence type="ECO:0000313" key="12">
    <source>
        <dbReference type="EMBL" id="SJN39166.1"/>
    </source>
</evidence>
<dbReference type="GO" id="GO:0016020">
    <property type="term" value="C:membrane"/>
    <property type="evidence" value="ECO:0007669"/>
    <property type="project" value="UniProtKB-SubCell"/>
</dbReference>